<dbReference type="EMBL" id="CM007650">
    <property type="protein sequence ID" value="ONM57307.1"/>
    <property type="molecule type" value="Genomic_DNA"/>
</dbReference>
<dbReference type="AlphaFoldDB" id="A0A1D6IBK0"/>
<protein>
    <submittedName>
        <fullName evidence="1">Disease resistance RPP13-like protein 4</fullName>
    </submittedName>
</protein>
<reference evidence="1" key="1">
    <citation type="submission" date="2015-12" db="EMBL/GenBank/DDBJ databases">
        <title>Update maize B73 reference genome by single molecule sequencing technologies.</title>
        <authorList>
            <consortium name="Maize Genome Sequencing Project"/>
            <person name="Ware D."/>
        </authorList>
    </citation>
    <scope>NUCLEOTIDE SEQUENCE [LARGE SCALE GENOMIC DNA]</scope>
    <source>
        <tissue evidence="1">Seedling</tissue>
    </source>
</reference>
<organism evidence="1">
    <name type="scientific">Zea mays</name>
    <name type="common">Maize</name>
    <dbReference type="NCBI Taxonomy" id="4577"/>
    <lineage>
        <taxon>Eukaryota</taxon>
        <taxon>Viridiplantae</taxon>
        <taxon>Streptophyta</taxon>
        <taxon>Embryophyta</taxon>
        <taxon>Tracheophyta</taxon>
        <taxon>Spermatophyta</taxon>
        <taxon>Magnoliopsida</taxon>
        <taxon>Liliopsida</taxon>
        <taxon>Poales</taxon>
        <taxon>Poaceae</taxon>
        <taxon>PACMAD clade</taxon>
        <taxon>Panicoideae</taxon>
        <taxon>Andropogonodae</taxon>
        <taxon>Andropogoneae</taxon>
        <taxon>Tripsacinae</taxon>
        <taxon>Zea</taxon>
    </lineage>
</organism>
<proteinExistence type="predicted"/>
<sequence>MPRDDRIGKLQRRRRPSNLPHCARRYSQDLIRARRPSVFQEAYQLGAVNGSQLLPFFGGIAQAQGLGWVGETAAAFKTPKVLGI</sequence>
<gene>
    <name evidence="1" type="ORF">ZEAMMB73_Zm00001d021492</name>
</gene>
<evidence type="ECO:0000313" key="1">
    <source>
        <dbReference type="EMBL" id="ONM57307.1"/>
    </source>
</evidence>
<name>A0A1D6IBK0_MAIZE</name>
<accession>A0A1D6IBK0</accession>